<dbReference type="PANTHER" id="PTHR20982:SF3">
    <property type="entry name" value="MITOCHONDRIAL RIBOSOME RECYCLING FACTOR PSEUDO 1"/>
    <property type="match status" value="1"/>
</dbReference>
<dbReference type="GO" id="GO:0006412">
    <property type="term" value="P:translation"/>
    <property type="evidence" value="ECO:0007669"/>
    <property type="project" value="UniProtKB-KW"/>
</dbReference>
<dbReference type="GO" id="GO:0043023">
    <property type="term" value="F:ribosomal large subunit binding"/>
    <property type="evidence" value="ECO:0007669"/>
    <property type="project" value="TreeGrafter"/>
</dbReference>
<dbReference type="Proteomes" id="UP000034050">
    <property type="component" value="Unassembled WGS sequence"/>
</dbReference>
<dbReference type="Pfam" id="PF01765">
    <property type="entry name" value="RRF"/>
    <property type="match status" value="1"/>
</dbReference>
<dbReference type="PANTHER" id="PTHR20982">
    <property type="entry name" value="RIBOSOME RECYCLING FACTOR"/>
    <property type="match status" value="1"/>
</dbReference>
<gene>
    <name evidence="4" type="ORF">UV61_C0008G0028</name>
</gene>
<dbReference type="InterPro" id="IPR002661">
    <property type="entry name" value="Ribosome_recyc_fac"/>
</dbReference>
<organism evidence="4 5">
    <name type="scientific">Candidatus Gottesmanbacteria bacterium GW2011_GWB1_43_11</name>
    <dbReference type="NCBI Taxonomy" id="1618446"/>
    <lineage>
        <taxon>Bacteria</taxon>
        <taxon>Candidatus Gottesmaniibacteriota</taxon>
    </lineage>
</organism>
<comment type="similarity">
    <text evidence="1">Belongs to the RRF family.</text>
</comment>
<protein>
    <submittedName>
        <fullName evidence="4">Ribosome-recycling factor</fullName>
    </submittedName>
</protein>
<evidence type="ECO:0000259" key="3">
    <source>
        <dbReference type="Pfam" id="PF01765"/>
    </source>
</evidence>
<proteinExistence type="inferred from homology"/>
<dbReference type="AlphaFoldDB" id="A0A0G1CL93"/>
<comment type="caution">
    <text evidence="4">The sequence shown here is derived from an EMBL/GenBank/DDBJ whole genome shotgun (WGS) entry which is preliminary data.</text>
</comment>
<reference evidence="4 5" key="1">
    <citation type="journal article" date="2015" name="Nature">
        <title>rRNA introns, odd ribosomes, and small enigmatic genomes across a large radiation of phyla.</title>
        <authorList>
            <person name="Brown C.T."/>
            <person name="Hug L.A."/>
            <person name="Thomas B.C."/>
            <person name="Sharon I."/>
            <person name="Castelle C.J."/>
            <person name="Singh A."/>
            <person name="Wilkins M.J."/>
            <person name="Williams K.H."/>
            <person name="Banfield J.F."/>
        </authorList>
    </citation>
    <scope>NUCLEOTIDE SEQUENCE [LARGE SCALE GENOMIC DNA]</scope>
</reference>
<dbReference type="FunFam" id="3.30.1360.40:FF:000001">
    <property type="entry name" value="Ribosome-recycling factor"/>
    <property type="match status" value="1"/>
</dbReference>
<dbReference type="InterPro" id="IPR036191">
    <property type="entry name" value="RRF_sf"/>
</dbReference>
<sequence length="187" mass="21334">MDDQFSLEIKGKMVRAFEVTKNDLGTVRTGRATPALVEHIEITAYGGSQKLKLREMATITTIDSKSLVIHPFDPTTHEDIIKSISEANTGLNPVADGNEIRINIPPLSADRRQEYVKLVHAKLEAGRIMIRQIRHEEMADLKRDFEAKLVTEDDKKHYEKIIQQITDEMIAEIDRLGELKEKELMQI</sequence>
<dbReference type="PATRIC" id="fig|1618446.3.peg.893"/>
<name>A0A0G1CL93_9BACT</name>
<feature type="domain" description="Ribosome recycling factor" evidence="3">
    <location>
        <begin position="21"/>
        <end position="185"/>
    </location>
</feature>
<evidence type="ECO:0000256" key="1">
    <source>
        <dbReference type="ARBA" id="ARBA00005912"/>
    </source>
</evidence>
<dbReference type="Gene3D" id="3.30.1360.40">
    <property type="match status" value="1"/>
</dbReference>
<dbReference type="STRING" id="1618446.UV61_C0008G0028"/>
<keyword evidence="2" id="KW-0648">Protein biosynthesis</keyword>
<evidence type="ECO:0000313" key="5">
    <source>
        <dbReference type="Proteomes" id="UP000034050"/>
    </source>
</evidence>
<dbReference type="SUPFAM" id="SSF55194">
    <property type="entry name" value="Ribosome recycling factor, RRF"/>
    <property type="match status" value="1"/>
</dbReference>
<dbReference type="EMBL" id="LCFD01000008">
    <property type="protein sequence ID" value="KKS86575.1"/>
    <property type="molecule type" value="Genomic_DNA"/>
</dbReference>
<evidence type="ECO:0000256" key="2">
    <source>
        <dbReference type="ARBA" id="ARBA00022917"/>
    </source>
</evidence>
<dbReference type="Gene3D" id="1.10.132.20">
    <property type="entry name" value="Ribosome-recycling factor"/>
    <property type="match status" value="1"/>
</dbReference>
<dbReference type="InterPro" id="IPR023584">
    <property type="entry name" value="Ribosome_recyc_fac_dom"/>
</dbReference>
<evidence type="ECO:0000313" key="4">
    <source>
        <dbReference type="EMBL" id="KKS86575.1"/>
    </source>
</evidence>
<accession>A0A0G1CL93</accession>